<evidence type="ECO:0000313" key="2">
    <source>
        <dbReference type="EMBL" id="TBU58966.1"/>
    </source>
</evidence>
<name>A0A4Q9PWV3_9APHY</name>
<dbReference type="AlphaFoldDB" id="A0A4Q9PWV3"/>
<sequence length="79" mass="9178">MSTLAKILEPRHPIVVAALCTQPFALQVLWLPLRRRQRIWPLACPPCFRTRRSSIPTAWQRRRSPSRALTRSNSRCRSG</sequence>
<keyword evidence="3" id="KW-1185">Reference proteome</keyword>
<evidence type="ECO:0000313" key="3">
    <source>
        <dbReference type="Proteomes" id="UP000292082"/>
    </source>
</evidence>
<dbReference type="EMBL" id="ML145118">
    <property type="protein sequence ID" value="TBU58966.1"/>
    <property type="molecule type" value="Genomic_DNA"/>
</dbReference>
<gene>
    <name evidence="2" type="ORF">BD310DRAFT_925827</name>
</gene>
<accession>A0A4Q9PWV3</accession>
<organism evidence="2 3">
    <name type="scientific">Dichomitus squalens</name>
    <dbReference type="NCBI Taxonomy" id="114155"/>
    <lineage>
        <taxon>Eukaryota</taxon>
        <taxon>Fungi</taxon>
        <taxon>Dikarya</taxon>
        <taxon>Basidiomycota</taxon>
        <taxon>Agaricomycotina</taxon>
        <taxon>Agaricomycetes</taxon>
        <taxon>Polyporales</taxon>
        <taxon>Polyporaceae</taxon>
        <taxon>Dichomitus</taxon>
    </lineage>
</organism>
<dbReference type="Proteomes" id="UP000292082">
    <property type="component" value="Unassembled WGS sequence"/>
</dbReference>
<feature type="compositionally biased region" description="Polar residues" evidence="1">
    <location>
        <begin position="67"/>
        <end position="79"/>
    </location>
</feature>
<protein>
    <submittedName>
        <fullName evidence="2">Uncharacterized protein</fullName>
    </submittedName>
</protein>
<proteinExistence type="predicted"/>
<evidence type="ECO:0000256" key="1">
    <source>
        <dbReference type="SAM" id="MobiDB-lite"/>
    </source>
</evidence>
<feature type="region of interest" description="Disordered" evidence="1">
    <location>
        <begin position="58"/>
        <end position="79"/>
    </location>
</feature>
<reference evidence="2 3" key="1">
    <citation type="submission" date="2019-01" db="EMBL/GenBank/DDBJ databases">
        <title>Draft genome sequences of three monokaryotic isolates of the white-rot basidiomycete fungus Dichomitus squalens.</title>
        <authorList>
            <consortium name="DOE Joint Genome Institute"/>
            <person name="Lopez S.C."/>
            <person name="Andreopoulos B."/>
            <person name="Pangilinan J."/>
            <person name="Lipzen A."/>
            <person name="Riley R."/>
            <person name="Ahrendt S."/>
            <person name="Ng V."/>
            <person name="Barry K."/>
            <person name="Daum C."/>
            <person name="Grigoriev I.V."/>
            <person name="Hilden K.S."/>
            <person name="Makela M.R."/>
            <person name="de Vries R.P."/>
        </authorList>
    </citation>
    <scope>NUCLEOTIDE SEQUENCE [LARGE SCALE GENOMIC DNA]</scope>
    <source>
        <strain evidence="2 3">CBS 464.89</strain>
    </source>
</reference>